<dbReference type="AlphaFoldDB" id="A0A9X6NZS4"/>
<name>A0A9X6NZS4_LACJH</name>
<dbReference type="SUPFAM" id="SSF47413">
    <property type="entry name" value="lambda repressor-like DNA-binding domains"/>
    <property type="match status" value="1"/>
</dbReference>
<sequence>MQLSQKQVLALKRKKGERNLTIDRLASEIGVSRFTISRIITNSKQNLTRTTVKKVNDWLIDEYTTIH</sequence>
<dbReference type="Proteomes" id="UP000215693">
    <property type="component" value="Unassembled WGS sequence"/>
</dbReference>
<dbReference type="InterPro" id="IPR010982">
    <property type="entry name" value="Lambda_DNA-bd_dom_sf"/>
</dbReference>
<evidence type="ECO:0000313" key="1">
    <source>
        <dbReference type="EMBL" id="OYS12030.1"/>
    </source>
</evidence>
<dbReference type="Pfam" id="PF01381">
    <property type="entry name" value="HTH_3"/>
    <property type="match status" value="1"/>
</dbReference>
<reference evidence="1 2" key="2">
    <citation type="submission" date="2017-09" db="EMBL/GenBank/DDBJ databases">
        <title>Tripartite evolution among Lactobacillus johnsonii, Lactobacillus taiwanensis, Lactobacillus reuteri and their rodent host.</title>
        <authorList>
            <person name="Wang T."/>
            <person name="Knowles S."/>
            <person name="Cheng C."/>
        </authorList>
    </citation>
    <scope>NUCLEOTIDE SEQUENCE [LARGE SCALE GENOMIC DNA]</scope>
    <source>
        <strain evidence="1 2">117c</strain>
    </source>
</reference>
<protein>
    <submittedName>
        <fullName evidence="1">Helix-turn-helix domain-containing protein</fullName>
    </submittedName>
</protein>
<proteinExistence type="predicted"/>
<dbReference type="GO" id="GO:0003677">
    <property type="term" value="F:DNA binding"/>
    <property type="evidence" value="ECO:0007669"/>
    <property type="project" value="InterPro"/>
</dbReference>
<reference evidence="1 2" key="1">
    <citation type="submission" date="2017-04" db="EMBL/GenBank/DDBJ databases">
        <authorList>
            <person name="Lin X.B."/>
            <person name="Stothard P."/>
            <person name="Tasseva G."/>
            <person name="Walter J."/>
        </authorList>
    </citation>
    <scope>NUCLEOTIDE SEQUENCE [LARGE SCALE GENOMIC DNA]</scope>
    <source>
        <strain evidence="1 2">117c</strain>
    </source>
</reference>
<organism evidence="1 2">
    <name type="scientific">Lactobacillus johnsonii</name>
    <dbReference type="NCBI Taxonomy" id="33959"/>
    <lineage>
        <taxon>Bacteria</taxon>
        <taxon>Bacillati</taxon>
        <taxon>Bacillota</taxon>
        <taxon>Bacilli</taxon>
        <taxon>Lactobacillales</taxon>
        <taxon>Lactobacillaceae</taxon>
        <taxon>Lactobacillus</taxon>
    </lineage>
</organism>
<accession>A0A9X6NZS4</accession>
<dbReference type="EMBL" id="NGOH01000077">
    <property type="protein sequence ID" value="OYS12030.1"/>
    <property type="molecule type" value="Genomic_DNA"/>
</dbReference>
<dbReference type="Gene3D" id="1.10.260.40">
    <property type="entry name" value="lambda repressor-like DNA-binding domains"/>
    <property type="match status" value="1"/>
</dbReference>
<evidence type="ECO:0000313" key="2">
    <source>
        <dbReference type="Proteomes" id="UP000215693"/>
    </source>
</evidence>
<dbReference type="InterPro" id="IPR001387">
    <property type="entry name" value="Cro/C1-type_HTH"/>
</dbReference>
<comment type="caution">
    <text evidence="1">The sequence shown here is derived from an EMBL/GenBank/DDBJ whole genome shotgun (WGS) entry which is preliminary data.</text>
</comment>
<gene>
    <name evidence="1" type="ORF">CBF50_07325</name>
</gene>
<dbReference type="RefSeq" id="WP_053107694.1">
    <property type="nucleotide sequence ID" value="NZ_CP029614.1"/>
</dbReference>